<dbReference type="InterPro" id="IPR001647">
    <property type="entry name" value="HTH_TetR"/>
</dbReference>
<dbReference type="InterPro" id="IPR041490">
    <property type="entry name" value="KstR2_TetR_C"/>
</dbReference>
<sequence length="202" mass="22027">MTTASTPTRTLARNRGKRRTEIVEAAARLFAARGFHGVSIEDIGGAVGISGPALYRHFSGKEALLAEMLLDISSRLRESAAAVVTSPADPRETLDALLNVQITFAIEQPALITVHDRELGNVPEPERRRIRRLQRLYVEEWVTVLAELHPSCPPARLRAATHAVFGLLNSTPHSAGELPARDMRPLLHAMARAAIAASVNEH</sequence>
<keyword evidence="3" id="KW-0804">Transcription</keyword>
<dbReference type="Proteomes" id="UP000605361">
    <property type="component" value="Unassembled WGS sequence"/>
</dbReference>
<dbReference type="Pfam" id="PF00440">
    <property type="entry name" value="TetR_N"/>
    <property type="match status" value="1"/>
</dbReference>
<dbReference type="Pfam" id="PF17932">
    <property type="entry name" value="TetR_C_24"/>
    <property type="match status" value="1"/>
</dbReference>
<evidence type="ECO:0000313" key="7">
    <source>
        <dbReference type="Proteomes" id="UP000605361"/>
    </source>
</evidence>
<dbReference type="Gene3D" id="1.10.10.60">
    <property type="entry name" value="Homeodomain-like"/>
    <property type="match status" value="1"/>
</dbReference>
<keyword evidence="1" id="KW-0805">Transcription regulation</keyword>
<comment type="caution">
    <text evidence="6">The sequence shown here is derived from an EMBL/GenBank/DDBJ whole genome shotgun (WGS) entry which is preliminary data.</text>
</comment>
<accession>A0A931F365</accession>
<evidence type="ECO:0000313" key="6">
    <source>
        <dbReference type="EMBL" id="MBF8193639.1"/>
    </source>
</evidence>
<dbReference type="SUPFAM" id="SSF46689">
    <property type="entry name" value="Homeodomain-like"/>
    <property type="match status" value="1"/>
</dbReference>
<evidence type="ECO:0000256" key="1">
    <source>
        <dbReference type="ARBA" id="ARBA00023015"/>
    </source>
</evidence>
<dbReference type="GO" id="GO:0045892">
    <property type="term" value="P:negative regulation of DNA-templated transcription"/>
    <property type="evidence" value="ECO:0007669"/>
    <property type="project" value="UniProtKB-ARBA"/>
</dbReference>
<reference evidence="6" key="1">
    <citation type="submission" date="2020-11" db="EMBL/GenBank/DDBJ databases">
        <title>Whole-genome analyses of Nonomuraea sp. K274.</title>
        <authorList>
            <person name="Veyisoglu A."/>
        </authorList>
    </citation>
    <scope>NUCLEOTIDE SEQUENCE</scope>
    <source>
        <strain evidence="6">K274</strain>
    </source>
</reference>
<evidence type="ECO:0000256" key="2">
    <source>
        <dbReference type="ARBA" id="ARBA00023125"/>
    </source>
</evidence>
<dbReference type="PROSITE" id="PS50977">
    <property type="entry name" value="HTH_TETR_2"/>
    <property type="match status" value="1"/>
</dbReference>
<dbReference type="EMBL" id="JADOGI010000303">
    <property type="protein sequence ID" value="MBF8193639.1"/>
    <property type="molecule type" value="Genomic_DNA"/>
</dbReference>
<keyword evidence="2 4" id="KW-0238">DNA-binding</keyword>
<dbReference type="PANTHER" id="PTHR30055:SF237">
    <property type="entry name" value="TRANSCRIPTIONAL REPRESSOR MCE3R"/>
    <property type="match status" value="1"/>
</dbReference>
<feature type="domain" description="HTH tetR-type" evidence="5">
    <location>
        <begin position="16"/>
        <end position="76"/>
    </location>
</feature>
<evidence type="ECO:0000256" key="4">
    <source>
        <dbReference type="PROSITE-ProRule" id="PRU00335"/>
    </source>
</evidence>
<dbReference type="InterPro" id="IPR023772">
    <property type="entry name" value="DNA-bd_HTH_TetR-type_CS"/>
</dbReference>
<dbReference type="PANTHER" id="PTHR30055">
    <property type="entry name" value="HTH-TYPE TRANSCRIPTIONAL REGULATOR RUTR"/>
    <property type="match status" value="1"/>
</dbReference>
<dbReference type="PRINTS" id="PR00455">
    <property type="entry name" value="HTHTETR"/>
</dbReference>
<evidence type="ECO:0000259" key="5">
    <source>
        <dbReference type="PROSITE" id="PS50977"/>
    </source>
</evidence>
<dbReference type="PROSITE" id="PS01081">
    <property type="entry name" value="HTH_TETR_1"/>
    <property type="match status" value="1"/>
</dbReference>
<dbReference type="AlphaFoldDB" id="A0A931F365"/>
<feature type="DNA-binding region" description="H-T-H motif" evidence="4">
    <location>
        <begin position="39"/>
        <end position="58"/>
    </location>
</feature>
<dbReference type="InterPro" id="IPR036271">
    <property type="entry name" value="Tet_transcr_reg_TetR-rel_C_sf"/>
</dbReference>
<dbReference type="InterPro" id="IPR050109">
    <property type="entry name" value="HTH-type_TetR-like_transc_reg"/>
</dbReference>
<dbReference type="GO" id="GO:0003700">
    <property type="term" value="F:DNA-binding transcription factor activity"/>
    <property type="evidence" value="ECO:0007669"/>
    <property type="project" value="TreeGrafter"/>
</dbReference>
<gene>
    <name evidence="6" type="ORF">ITP53_49785</name>
</gene>
<dbReference type="RefSeq" id="WP_195902492.1">
    <property type="nucleotide sequence ID" value="NZ_JADOGI010000303.1"/>
</dbReference>
<evidence type="ECO:0000256" key="3">
    <source>
        <dbReference type="ARBA" id="ARBA00023163"/>
    </source>
</evidence>
<protein>
    <submittedName>
        <fullName evidence="6">TetR family transcriptional regulator</fullName>
    </submittedName>
</protein>
<dbReference type="Gene3D" id="1.10.357.10">
    <property type="entry name" value="Tetracycline Repressor, domain 2"/>
    <property type="match status" value="1"/>
</dbReference>
<keyword evidence="7" id="KW-1185">Reference proteome</keyword>
<organism evidence="6 7">
    <name type="scientific">Nonomuraea cypriaca</name>
    <dbReference type="NCBI Taxonomy" id="1187855"/>
    <lineage>
        <taxon>Bacteria</taxon>
        <taxon>Bacillati</taxon>
        <taxon>Actinomycetota</taxon>
        <taxon>Actinomycetes</taxon>
        <taxon>Streptosporangiales</taxon>
        <taxon>Streptosporangiaceae</taxon>
        <taxon>Nonomuraea</taxon>
    </lineage>
</organism>
<dbReference type="InterPro" id="IPR009057">
    <property type="entry name" value="Homeodomain-like_sf"/>
</dbReference>
<dbReference type="SUPFAM" id="SSF48498">
    <property type="entry name" value="Tetracyclin repressor-like, C-terminal domain"/>
    <property type="match status" value="1"/>
</dbReference>
<dbReference type="GO" id="GO:0000976">
    <property type="term" value="F:transcription cis-regulatory region binding"/>
    <property type="evidence" value="ECO:0007669"/>
    <property type="project" value="TreeGrafter"/>
</dbReference>
<name>A0A931F365_9ACTN</name>
<proteinExistence type="predicted"/>
<dbReference type="FunFam" id="1.10.10.60:FF:000141">
    <property type="entry name" value="TetR family transcriptional regulator"/>
    <property type="match status" value="1"/>
</dbReference>